<dbReference type="EC" id="2.1.1.208" evidence="5"/>
<dbReference type="SMART" id="SM00967">
    <property type="entry name" value="SpoU_sub_bind"/>
    <property type="match status" value="1"/>
</dbReference>
<dbReference type="Gene3D" id="3.40.1280.10">
    <property type="match status" value="1"/>
</dbReference>
<evidence type="ECO:0000259" key="4">
    <source>
        <dbReference type="SMART" id="SM00967"/>
    </source>
</evidence>
<dbReference type="PANTHER" id="PTHR43191:SF2">
    <property type="entry name" value="RRNA METHYLTRANSFERASE 3, MITOCHONDRIAL"/>
    <property type="match status" value="1"/>
</dbReference>
<dbReference type="GO" id="GO:0008173">
    <property type="term" value="F:RNA methyltransferase activity"/>
    <property type="evidence" value="ECO:0007669"/>
    <property type="project" value="InterPro"/>
</dbReference>
<dbReference type="CDD" id="cd18095">
    <property type="entry name" value="SpoU-like_rRNA-MTase"/>
    <property type="match status" value="1"/>
</dbReference>
<dbReference type="GO" id="GO:0003723">
    <property type="term" value="F:RNA binding"/>
    <property type="evidence" value="ECO:0007669"/>
    <property type="project" value="InterPro"/>
</dbReference>
<dbReference type="GO" id="GO:0006396">
    <property type="term" value="P:RNA processing"/>
    <property type="evidence" value="ECO:0007669"/>
    <property type="project" value="InterPro"/>
</dbReference>
<dbReference type="Pfam" id="PF22435">
    <property type="entry name" value="MRM3-like_sub_bind"/>
    <property type="match status" value="1"/>
</dbReference>
<dbReference type="InterPro" id="IPR029064">
    <property type="entry name" value="Ribosomal_eL30-like_sf"/>
</dbReference>
<gene>
    <name evidence="5" type="primary">aviRb_3</name>
    <name evidence="5" type="ORF">SDC9_38168</name>
</gene>
<keyword evidence="3 5" id="KW-0808">Transferase</keyword>
<dbReference type="Gene3D" id="3.30.1330.30">
    <property type="match status" value="1"/>
</dbReference>
<evidence type="ECO:0000313" key="5">
    <source>
        <dbReference type="EMBL" id="MPL92073.1"/>
    </source>
</evidence>
<dbReference type="InterPro" id="IPR029026">
    <property type="entry name" value="tRNA_m1G_MTases_N"/>
</dbReference>
<feature type="domain" description="RNA 2-O ribose methyltransferase substrate binding" evidence="4">
    <location>
        <begin position="32"/>
        <end position="104"/>
    </location>
</feature>
<comment type="similarity">
    <text evidence="1">Belongs to the class IV-like SAM-binding methyltransferase superfamily. RNA methyltransferase TrmH family.</text>
</comment>
<keyword evidence="2 5" id="KW-0489">Methyltransferase</keyword>
<evidence type="ECO:0000256" key="3">
    <source>
        <dbReference type="ARBA" id="ARBA00022679"/>
    </source>
</evidence>
<comment type="caution">
    <text evidence="5">The sequence shown here is derived from an EMBL/GenBank/DDBJ whole genome shotgun (WGS) entry which is preliminary data.</text>
</comment>
<dbReference type="InterPro" id="IPR051259">
    <property type="entry name" value="rRNA_Methyltransferase"/>
</dbReference>
<dbReference type="EMBL" id="VSSQ01000347">
    <property type="protein sequence ID" value="MPL92073.1"/>
    <property type="molecule type" value="Genomic_DNA"/>
</dbReference>
<dbReference type="GO" id="GO:0032259">
    <property type="term" value="P:methylation"/>
    <property type="evidence" value="ECO:0007669"/>
    <property type="project" value="UniProtKB-KW"/>
</dbReference>
<dbReference type="InterPro" id="IPR053888">
    <property type="entry name" value="MRM3-like_sub_bind"/>
</dbReference>
<proteinExistence type="inferred from homology"/>
<dbReference type="SUPFAM" id="SSF55315">
    <property type="entry name" value="L30e-like"/>
    <property type="match status" value="1"/>
</dbReference>
<accession>A0A644VNM5</accession>
<dbReference type="PANTHER" id="PTHR43191">
    <property type="entry name" value="RRNA METHYLTRANSFERASE 3"/>
    <property type="match status" value="1"/>
</dbReference>
<dbReference type="InterPro" id="IPR013123">
    <property type="entry name" value="SpoU_subst-bd"/>
</dbReference>
<dbReference type="GO" id="GO:0005737">
    <property type="term" value="C:cytoplasm"/>
    <property type="evidence" value="ECO:0007669"/>
    <property type="project" value="UniProtKB-ARBA"/>
</dbReference>
<dbReference type="Pfam" id="PF00588">
    <property type="entry name" value="SpoU_methylase"/>
    <property type="match status" value="1"/>
</dbReference>
<dbReference type="AlphaFoldDB" id="A0A644VNM5"/>
<reference evidence="5" key="1">
    <citation type="submission" date="2019-08" db="EMBL/GenBank/DDBJ databases">
        <authorList>
            <person name="Kucharzyk K."/>
            <person name="Murdoch R.W."/>
            <person name="Higgins S."/>
            <person name="Loffler F."/>
        </authorList>
    </citation>
    <scope>NUCLEOTIDE SEQUENCE</scope>
</reference>
<dbReference type="SUPFAM" id="SSF75217">
    <property type="entry name" value="alpha/beta knot"/>
    <property type="match status" value="1"/>
</dbReference>
<sequence>MIKDIASLQNSIVKEAAELNLKKYRSQRREFLVEGVRAVQEAINSGWELTAIFFDDTVSGEKISLMLQHNAVSCYHVSRSIIERLTDTKNPQGIVATVKEQHNSLDDLADENGLLLVLDEVRDPGNVGTIIRTADAAGAAGVVLLSACADLYSPKVVRSTMGSIFHLPIITDVEKNSFCSWCNKENWALWVSSLSGGTSIYEIKWEEKVALVMGNEANGVSEDMLKAAKQKAFIPMQGKAESLNVSIAAGVFMFEALHKQALATK</sequence>
<dbReference type="InterPro" id="IPR001537">
    <property type="entry name" value="SpoU_MeTrfase"/>
</dbReference>
<evidence type="ECO:0000256" key="2">
    <source>
        <dbReference type="ARBA" id="ARBA00022603"/>
    </source>
</evidence>
<dbReference type="InterPro" id="IPR029028">
    <property type="entry name" value="Alpha/beta_knot_MTases"/>
</dbReference>
<evidence type="ECO:0000256" key="1">
    <source>
        <dbReference type="ARBA" id="ARBA00007228"/>
    </source>
</evidence>
<organism evidence="5">
    <name type="scientific">bioreactor metagenome</name>
    <dbReference type="NCBI Taxonomy" id="1076179"/>
    <lineage>
        <taxon>unclassified sequences</taxon>
        <taxon>metagenomes</taxon>
        <taxon>ecological metagenomes</taxon>
    </lineage>
</organism>
<name>A0A644VNM5_9ZZZZ</name>
<protein>
    <submittedName>
        <fullName evidence="5">23S rRNA (Uridine(2479)-2'-O)-methyltransferase</fullName>
        <ecNumber evidence="5">2.1.1.208</ecNumber>
    </submittedName>
</protein>